<name>A0A9P1GLZ1_9DINO</name>
<reference evidence="2" key="1">
    <citation type="submission" date="2022-10" db="EMBL/GenBank/DDBJ databases">
        <authorList>
            <person name="Chen Y."/>
            <person name="Dougan E. K."/>
            <person name="Chan C."/>
            <person name="Rhodes N."/>
            <person name="Thang M."/>
        </authorList>
    </citation>
    <scope>NUCLEOTIDE SEQUENCE</scope>
</reference>
<organism evidence="2">
    <name type="scientific">Cladocopium goreaui</name>
    <dbReference type="NCBI Taxonomy" id="2562237"/>
    <lineage>
        <taxon>Eukaryota</taxon>
        <taxon>Sar</taxon>
        <taxon>Alveolata</taxon>
        <taxon>Dinophyceae</taxon>
        <taxon>Suessiales</taxon>
        <taxon>Symbiodiniaceae</taxon>
        <taxon>Cladocopium</taxon>
    </lineage>
</organism>
<dbReference type="EMBL" id="CAMXCT010006621">
    <property type="protein sequence ID" value="CAI4017114.1"/>
    <property type="molecule type" value="Genomic_DNA"/>
</dbReference>
<feature type="compositionally biased region" description="Basic residues" evidence="1">
    <location>
        <begin position="45"/>
        <end position="54"/>
    </location>
</feature>
<protein>
    <submittedName>
        <fullName evidence="2">Uncharacterized protein</fullName>
    </submittedName>
</protein>
<accession>A0A9P1GLZ1</accession>
<evidence type="ECO:0000313" key="3">
    <source>
        <dbReference type="EMBL" id="CAL1170489.1"/>
    </source>
</evidence>
<keyword evidence="4" id="KW-1185">Reference proteome</keyword>
<evidence type="ECO:0000313" key="2">
    <source>
        <dbReference type="EMBL" id="CAI4017114.1"/>
    </source>
</evidence>
<gene>
    <name evidence="2" type="ORF">C1SCF055_LOCUS41786</name>
</gene>
<reference evidence="3" key="2">
    <citation type="submission" date="2024-04" db="EMBL/GenBank/DDBJ databases">
        <authorList>
            <person name="Chen Y."/>
            <person name="Shah S."/>
            <person name="Dougan E. K."/>
            <person name="Thang M."/>
            <person name="Chan C."/>
        </authorList>
    </citation>
    <scope>NUCLEOTIDE SEQUENCE [LARGE SCALE GENOMIC DNA]</scope>
</reference>
<dbReference type="EMBL" id="CAMXCT020006621">
    <property type="protein sequence ID" value="CAL1170489.1"/>
    <property type="molecule type" value="Genomic_DNA"/>
</dbReference>
<comment type="caution">
    <text evidence="2">The sequence shown here is derived from an EMBL/GenBank/DDBJ whole genome shotgun (WGS) entry which is preliminary data.</text>
</comment>
<feature type="compositionally biased region" description="Acidic residues" evidence="1">
    <location>
        <begin position="9"/>
        <end position="25"/>
    </location>
</feature>
<proteinExistence type="predicted"/>
<evidence type="ECO:0000313" key="4">
    <source>
        <dbReference type="Proteomes" id="UP001152797"/>
    </source>
</evidence>
<feature type="region of interest" description="Disordered" evidence="1">
    <location>
        <begin position="1"/>
        <end position="96"/>
    </location>
</feature>
<evidence type="ECO:0000256" key="1">
    <source>
        <dbReference type="SAM" id="MobiDB-lite"/>
    </source>
</evidence>
<feature type="compositionally biased region" description="Basic residues" evidence="1">
    <location>
        <begin position="151"/>
        <end position="161"/>
    </location>
</feature>
<feature type="region of interest" description="Disordered" evidence="1">
    <location>
        <begin position="113"/>
        <end position="171"/>
    </location>
</feature>
<sequence>MSRKKEKEDVDMEEEEEEEEWEEDEPWRNSKGRKTGGGTTSWARQARRAAKQAKRVVMSTGKPLEKGDEALAKGKPLEKGNKALAKGTPLEKGNKALAKGQYEAKCQELKDKLMKSPQKGKLGPRLETGTSLEKGTAASSSNAAPLEKGKKNFLKKRRQQPLKKGNSLKKEMLPKRTQDTVLVQDLMALQKLLDKGVEVHVLSFCGAKQIPKVEKEMWDKLPDPIDQLHWWGCCTSRTGVGGKAEYATEWGCQVAFDDSKDILQELGSWGVKTYGIQTLRESHAWMPENSRFASFAEAVKQFIRDYNL</sequence>
<dbReference type="Proteomes" id="UP001152797">
    <property type="component" value="Unassembled WGS sequence"/>
</dbReference>
<feature type="compositionally biased region" description="Polar residues" evidence="1">
    <location>
        <begin position="128"/>
        <end position="143"/>
    </location>
</feature>
<dbReference type="AlphaFoldDB" id="A0A9P1GLZ1"/>
<feature type="compositionally biased region" description="Basic and acidic residues" evidence="1">
    <location>
        <begin position="63"/>
        <end position="81"/>
    </location>
</feature>
<dbReference type="EMBL" id="CAMXCT030006621">
    <property type="protein sequence ID" value="CAL4804426.1"/>
    <property type="molecule type" value="Genomic_DNA"/>
</dbReference>